<dbReference type="Pfam" id="PF00578">
    <property type="entry name" value="AhpC-TSA"/>
    <property type="match status" value="1"/>
</dbReference>
<evidence type="ECO:0000259" key="2">
    <source>
        <dbReference type="PROSITE" id="PS51352"/>
    </source>
</evidence>
<feature type="domain" description="Thioredoxin" evidence="2">
    <location>
        <begin position="24"/>
        <end position="181"/>
    </location>
</feature>
<dbReference type="PROSITE" id="PS51352">
    <property type="entry name" value="THIOREDOXIN_2"/>
    <property type="match status" value="1"/>
</dbReference>
<evidence type="ECO:0000256" key="1">
    <source>
        <dbReference type="SAM" id="SignalP"/>
    </source>
</evidence>
<dbReference type="SUPFAM" id="SSF52833">
    <property type="entry name" value="Thioredoxin-like"/>
    <property type="match status" value="1"/>
</dbReference>
<dbReference type="PANTHER" id="PTHR43640">
    <property type="entry name" value="OS07G0260300 PROTEIN"/>
    <property type="match status" value="1"/>
</dbReference>
<dbReference type="Gene3D" id="3.40.30.10">
    <property type="entry name" value="Glutaredoxin"/>
    <property type="match status" value="1"/>
</dbReference>
<dbReference type="PANTHER" id="PTHR43640:SF1">
    <property type="entry name" value="THIOREDOXIN-DEPENDENT PEROXIREDOXIN"/>
    <property type="match status" value="1"/>
</dbReference>
<feature type="signal peptide" evidence="1">
    <location>
        <begin position="1"/>
        <end position="19"/>
    </location>
</feature>
<organism evidence="3 4">
    <name type="scientific">Chitinophaga chungangae</name>
    <dbReference type="NCBI Taxonomy" id="2821488"/>
    <lineage>
        <taxon>Bacteria</taxon>
        <taxon>Pseudomonadati</taxon>
        <taxon>Bacteroidota</taxon>
        <taxon>Chitinophagia</taxon>
        <taxon>Chitinophagales</taxon>
        <taxon>Chitinophagaceae</taxon>
        <taxon>Chitinophaga</taxon>
    </lineage>
</organism>
<dbReference type="CDD" id="cd02969">
    <property type="entry name" value="PRX_like1"/>
    <property type="match status" value="1"/>
</dbReference>
<keyword evidence="4" id="KW-1185">Reference proteome</keyword>
<sequence length="201" mass="22170">MKKQILLLLLAVFSLVAFRFPDTLNIGAKLPKADIKMKDISGREFSLNDVKKSNGLLVMFSCNTCPYVKRNQDRTREICQFALKNNIGVILINSNEADRATGGDSFEAMQSYGKGQRYSWPYVVDKDNQIADAFAADRTPECYLFDKNATLVYKGAIDDNPGSAEGVKTHYLHNAISAMTTGKPVPVTTTASVGCGIKRKM</sequence>
<feature type="chain" id="PRO_5047368561" evidence="1">
    <location>
        <begin position="20"/>
        <end position="201"/>
    </location>
</feature>
<evidence type="ECO:0000313" key="4">
    <source>
        <dbReference type="Proteomes" id="UP000679126"/>
    </source>
</evidence>
<accession>A0ABS3YG78</accession>
<comment type="caution">
    <text evidence="3">The sequence shown here is derived from an EMBL/GenBank/DDBJ whole genome shotgun (WGS) entry which is preliminary data.</text>
</comment>
<reference evidence="4" key="1">
    <citation type="submission" date="2021-03" db="EMBL/GenBank/DDBJ databases">
        <title>Assistant Professor.</title>
        <authorList>
            <person name="Huq M.A."/>
        </authorList>
    </citation>
    <scope>NUCLEOTIDE SEQUENCE [LARGE SCALE GENOMIC DNA]</scope>
    <source>
        <strain evidence="4">MAH-28</strain>
    </source>
</reference>
<keyword evidence="1" id="KW-0732">Signal</keyword>
<dbReference type="Proteomes" id="UP000679126">
    <property type="component" value="Unassembled WGS sequence"/>
</dbReference>
<dbReference type="InterPro" id="IPR036249">
    <property type="entry name" value="Thioredoxin-like_sf"/>
</dbReference>
<dbReference type="RefSeq" id="WP_209146753.1">
    <property type="nucleotide sequence ID" value="NZ_JAGHKP010000003.1"/>
</dbReference>
<dbReference type="InterPro" id="IPR047262">
    <property type="entry name" value="PRX-like1"/>
</dbReference>
<dbReference type="InterPro" id="IPR013766">
    <property type="entry name" value="Thioredoxin_domain"/>
</dbReference>
<proteinExistence type="predicted"/>
<dbReference type="InterPro" id="IPR000866">
    <property type="entry name" value="AhpC/TSA"/>
</dbReference>
<gene>
    <name evidence="3" type="ORF">J7I43_15765</name>
</gene>
<protein>
    <submittedName>
        <fullName evidence="3">Thioredoxin family protein</fullName>
    </submittedName>
</protein>
<evidence type="ECO:0000313" key="3">
    <source>
        <dbReference type="EMBL" id="MBO9153686.1"/>
    </source>
</evidence>
<name>A0ABS3YG78_9BACT</name>
<dbReference type="EMBL" id="JAGHKP010000003">
    <property type="protein sequence ID" value="MBO9153686.1"/>
    <property type="molecule type" value="Genomic_DNA"/>
</dbReference>